<reference evidence="2" key="2">
    <citation type="submission" date="2020-09" db="EMBL/GenBank/DDBJ databases">
        <authorList>
            <person name="Sun Q."/>
            <person name="Ohkuma M."/>
        </authorList>
    </citation>
    <scope>NUCLEOTIDE SEQUENCE</scope>
    <source>
        <strain evidence="2">JCM 3091</strain>
    </source>
</reference>
<accession>A0A8J3BHQ0</accession>
<proteinExistence type="predicted"/>
<dbReference type="SUPFAM" id="SSF53335">
    <property type="entry name" value="S-adenosyl-L-methionine-dependent methyltransferases"/>
    <property type="match status" value="1"/>
</dbReference>
<dbReference type="InterPro" id="IPR013216">
    <property type="entry name" value="Methyltransf_11"/>
</dbReference>
<dbReference type="RefSeq" id="WP_229789297.1">
    <property type="nucleotide sequence ID" value="NZ_BMQC01000001.1"/>
</dbReference>
<dbReference type="EMBL" id="BMQC01000001">
    <property type="protein sequence ID" value="GGK15066.1"/>
    <property type="molecule type" value="Genomic_DNA"/>
</dbReference>
<dbReference type="CDD" id="cd02440">
    <property type="entry name" value="AdoMet_MTases"/>
    <property type="match status" value="1"/>
</dbReference>
<protein>
    <recommendedName>
        <fullName evidence="1">Methyltransferase type 11 domain-containing protein</fullName>
    </recommendedName>
</protein>
<evidence type="ECO:0000259" key="1">
    <source>
        <dbReference type="Pfam" id="PF08241"/>
    </source>
</evidence>
<dbReference type="PANTHER" id="PTHR43591:SF24">
    <property type="entry name" value="2-METHOXY-6-POLYPRENYL-1,4-BENZOQUINOL METHYLASE, MITOCHONDRIAL"/>
    <property type="match status" value="1"/>
</dbReference>
<feature type="domain" description="Methyltransferase type 11" evidence="1">
    <location>
        <begin position="66"/>
        <end position="155"/>
    </location>
</feature>
<evidence type="ECO:0000313" key="2">
    <source>
        <dbReference type="EMBL" id="GGK15066.1"/>
    </source>
</evidence>
<dbReference type="GO" id="GO:0008757">
    <property type="term" value="F:S-adenosylmethionine-dependent methyltransferase activity"/>
    <property type="evidence" value="ECO:0007669"/>
    <property type="project" value="InterPro"/>
</dbReference>
<name>A0A8J3BHQ0_9ACTN</name>
<dbReference type="Gene3D" id="3.40.50.150">
    <property type="entry name" value="Vaccinia Virus protein VP39"/>
    <property type="match status" value="1"/>
</dbReference>
<sequence>MTAAPHTVDAAYARFAAAPLLRLVHGPAYLNVGWHPAPDPPAALVDHLLAAAEGTAATWAPRVACDVACGRAAGTARIAARWPDARVLGLDRSPAMLPAPRPGGPALLRADATALPARTDSADLVCAVEAALHFPTRRAFFAEAARVLRPGGRLALTDLLVDPADSGWAPLVPAGNTERTRAAYEASLAAAGLRVRHFADVTAHTWTPYVAALTAAAAAAGPAGAGAAVARLLAARPVAAYVEVVAVR</sequence>
<keyword evidence="3" id="KW-1185">Reference proteome</keyword>
<comment type="caution">
    <text evidence="2">The sequence shown here is derived from an EMBL/GenBank/DDBJ whole genome shotgun (WGS) entry which is preliminary data.</text>
</comment>
<evidence type="ECO:0000313" key="3">
    <source>
        <dbReference type="Proteomes" id="UP000662200"/>
    </source>
</evidence>
<organism evidence="2 3">
    <name type="scientific">Pilimelia terevasa</name>
    <dbReference type="NCBI Taxonomy" id="53372"/>
    <lineage>
        <taxon>Bacteria</taxon>
        <taxon>Bacillati</taxon>
        <taxon>Actinomycetota</taxon>
        <taxon>Actinomycetes</taxon>
        <taxon>Micromonosporales</taxon>
        <taxon>Micromonosporaceae</taxon>
        <taxon>Pilimelia</taxon>
    </lineage>
</organism>
<gene>
    <name evidence="2" type="ORF">GCM10010124_04610</name>
</gene>
<dbReference type="InterPro" id="IPR029063">
    <property type="entry name" value="SAM-dependent_MTases_sf"/>
</dbReference>
<dbReference type="PANTHER" id="PTHR43591">
    <property type="entry name" value="METHYLTRANSFERASE"/>
    <property type="match status" value="1"/>
</dbReference>
<dbReference type="Pfam" id="PF08241">
    <property type="entry name" value="Methyltransf_11"/>
    <property type="match status" value="1"/>
</dbReference>
<dbReference type="AlphaFoldDB" id="A0A8J3BHQ0"/>
<reference evidence="2" key="1">
    <citation type="journal article" date="2014" name="Int. J. Syst. Evol. Microbiol.">
        <title>Complete genome sequence of Corynebacterium casei LMG S-19264T (=DSM 44701T), isolated from a smear-ripened cheese.</title>
        <authorList>
            <consortium name="US DOE Joint Genome Institute (JGI-PGF)"/>
            <person name="Walter F."/>
            <person name="Albersmeier A."/>
            <person name="Kalinowski J."/>
            <person name="Ruckert C."/>
        </authorList>
    </citation>
    <scope>NUCLEOTIDE SEQUENCE</scope>
    <source>
        <strain evidence="2">JCM 3091</strain>
    </source>
</reference>
<dbReference type="Proteomes" id="UP000662200">
    <property type="component" value="Unassembled WGS sequence"/>
</dbReference>